<keyword evidence="1" id="KW-0732">Signal</keyword>
<evidence type="ECO:0000313" key="3">
    <source>
        <dbReference type="Proteomes" id="UP001201812"/>
    </source>
</evidence>
<reference evidence="2" key="1">
    <citation type="submission" date="2022-01" db="EMBL/GenBank/DDBJ databases">
        <title>Genome Sequence Resource for Two Populations of Ditylenchus destructor, the Migratory Endoparasitic Phytonematode.</title>
        <authorList>
            <person name="Zhang H."/>
            <person name="Lin R."/>
            <person name="Xie B."/>
        </authorList>
    </citation>
    <scope>NUCLEOTIDE SEQUENCE</scope>
    <source>
        <strain evidence="2">BazhouSP</strain>
    </source>
</reference>
<proteinExistence type="predicted"/>
<feature type="signal peptide" evidence="1">
    <location>
        <begin position="1"/>
        <end position="16"/>
    </location>
</feature>
<evidence type="ECO:0000313" key="2">
    <source>
        <dbReference type="EMBL" id="KAI1703069.1"/>
    </source>
</evidence>
<evidence type="ECO:0000256" key="1">
    <source>
        <dbReference type="SAM" id="SignalP"/>
    </source>
</evidence>
<feature type="chain" id="PRO_5041967783" evidence="1">
    <location>
        <begin position="17"/>
        <end position="248"/>
    </location>
</feature>
<name>A0AAD4MQU7_9BILA</name>
<dbReference type="Proteomes" id="UP001201812">
    <property type="component" value="Unassembled WGS sequence"/>
</dbReference>
<sequence length="248" mass="28490">MTRLAIFLALIQLTNAFISPTIPNFLPYLPRSLGNWMGSEPETRIPDTNQQDIDYSENPLDEIWELSILPPSVWSNLLTSVRTEAPKAKEIREDSYPVMMSRNLDTMTRLAIFLALIECTNAFISPTIPNFLPYLPRSLGNWMGSEPEARIPDTNQQDIDYYEDQRENVPDDIWDLTILPPSVWSNLWSNHLRFGRTEAPKTKEIREESYPIMMAGLQTRKYGSGRTHLPFGKRLVLCSVSLQENSNK</sequence>
<keyword evidence="3" id="KW-1185">Reference proteome</keyword>
<comment type="caution">
    <text evidence="2">The sequence shown here is derived from an EMBL/GenBank/DDBJ whole genome shotgun (WGS) entry which is preliminary data.</text>
</comment>
<dbReference type="EMBL" id="JAKKPZ010000088">
    <property type="protein sequence ID" value="KAI1703069.1"/>
    <property type="molecule type" value="Genomic_DNA"/>
</dbReference>
<gene>
    <name evidence="2" type="ORF">DdX_15128</name>
</gene>
<protein>
    <submittedName>
        <fullName evidence="2">Uncharacterized protein</fullName>
    </submittedName>
</protein>
<organism evidence="2 3">
    <name type="scientific">Ditylenchus destructor</name>
    <dbReference type="NCBI Taxonomy" id="166010"/>
    <lineage>
        <taxon>Eukaryota</taxon>
        <taxon>Metazoa</taxon>
        <taxon>Ecdysozoa</taxon>
        <taxon>Nematoda</taxon>
        <taxon>Chromadorea</taxon>
        <taxon>Rhabditida</taxon>
        <taxon>Tylenchina</taxon>
        <taxon>Tylenchomorpha</taxon>
        <taxon>Sphaerularioidea</taxon>
        <taxon>Anguinidae</taxon>
        <taxon>Anguininae</taxon>
        <taxon>Ditylenchus</taxon>
    </lineage>
</organism>
<dbReference type="AlphaFoldDB" id="A0AAD4MQU7"/>
<accession>A0AAD4MQU7</accession>